<dbReference type="EMBL" id="CP028901">
    <property type="protein sequence ID" value="AWB34194.1"/>
    <property type="molecule type" value="Genomic_DNA"/>
</dbReference>
<reference evidence="2 3" key="1">
    <citation type="submission" date="2018-04" db="EMBL/GenBank/DDBJ databases">
        <title>Bordetella sp. HZ20 isolated from seawater.</title>
        <authorList>
            <person name="Sun C."/>
        </authorList>
    </citation>
    <scope>NUCLEOTIDE SEQUENCE [LARGE SCALE GENOMIC DNA]</scope>
    <source>
        <strain evidence="2 3">HZ20</strain>
    </source>
</reference>
<name>A0A2R4XKA0_9BURK</name>
<dbReference type="AlphaFoldDB" id="A0A2R4XKA0"/>
<dbReference type="PROSITE" id="PS51352">
    <property type="entry name" value="THIOREDOXIN_2"/>
    <property type="match status" value="1"/>
</dbReference>
<sequence length="129" mass="14355">MSVYLPNDSGLATLLARSDKLLVVCYCAAWCDTCNEYHPKLVELSEKRPDTVFVWVDIEEEPELLDDEDVENFPTILLEKSGKTLFFGTVLPHIGQLERLIQAVEESDGESFSGPAPGGVRNLLLERSA</sequence>
<dbReference type="InterPro" id="IPR050620">
    <property type="entry name" value="Thioredoxin_H-type-like"/>
</dbReference>
<dbReference type="PANTHER" id="PTHR10438:SF468">
    <property type="entry name" value="THIOREDOXIN-1-RELATED"/>
    <property type="match status" value="1"/>
</dbReference>
<dbReference type="CDD" id="cd02947">
    <property type="entry name" value="TRX_family"/>
    <property type="match status" value="1"/>
</dbReference>
<accession>A0A2R4XKA0</accession>
<dbReference type="Gene3D" id="3.40.30.10">
    <property type="entry name" value="Glutaredoxin"/>
    <property type="match status" value="1"/>
</dbReference>
<dbReference type="InterPro" id="IPR013766">
    <property type="entry name" value="Thioredoxin_domain"/>
</dbReference>
<dbReference type="InterPro" id="IPR036249">
    <property type="entry name" value="Thioredoxin-like_sf"/>
</dbReference>
<feature type="domain" description="Thioredoxin" evidence="1">
    <location>
        <begin position="1"/>
        <end position="106"/>
    </location>
</feature>
<dbReference type="RefSeq" id="WP_108621610.1">
    <property type="nucleotide sequence ID" value="NZ_CP028901.1"/>
</dbReference>
<organism evidence="2 3">
    <name type="scientific">Orrella marina</name>
    <dbReference type="NCBI Taxonomy" id="2163011"/>
    <lineage>
        <taxon>Bacteria</taxon>
        <taxon>Pseudomonadati</taxon>
        <taxon>Pseudomonadota</taxon>
        <taxon>Betaproteobacteria</taxon>
        <taxon>Burkholderiales</taxon>
        <taxon>Alcaligenaceae</taxon>
        <taxon>Orrella</taxon>
    </lineage>
</organism>
<dbReference type="Proteomes" id="UP000244571">
    <property type="component" value="Chromosome"/>
</dbReference>
<protein>
    <submittedName>
        <fullName evidence="2">Thioredoxin</fullName>
    </submittedName>
</protein>
<proteinExistence type="predicted"/>
<keyword evidence="3" id="KW-1185">Reference proteome</keyword>
<dbReference type="SUPFAM" id="SSF52833">
    <property type="entry name" value="Thioredoxin-like"/>
    <property type="match status" value="1"/>
</dbReference>
<dbReference type="OrthoDB" id="8521206at2"/>
<dbReference type="PANTHER" id="PTHR10438">
    <property type="entry name" value="THIOREDOXIN"/>
    <property type="match status" value="1"/>
</dbReference>
<dbReference type="Pfam" id="PF00085">
    <property type="entry name" value="Thioredoxin"/>
    <property type="match status" value="1"/>
</dbReference>
<evidence type="ECO:0000259" key="1">
    <source>
        <dbReference type="PROSITE" id="PS51352"/>
    </source>
</evidence>
<evidence type="ECO:0000313" key="3">
    <source>
        <dbReference type="Proteomes" id="UP000244571"/>
    </source>
</evidence>
<gene>
    <name evidence="2" type="ORF">DBV39_11315</name>
</gene>
<dbReference type="KEGG" id="boz:DBV39_11315"/>
<evidence type="ECO:0000313" key="2">
    <source>
        <dbReference type="EMBL" id="AWB34194.1"/>
    </source>
</evidence>